<dbReference type="AlphaFoldDB" id="A0A6A5WRX5"/>
<organism evidence="3 4">
    <name type="scientific">Amniculicola lignicola CBS 123094</name>
    <dbReference type="NCBI Taxonomy" id="1392246"/>
    <lineage>
        <taxon>Eukaryota</taxon>
        <taxon>Fungi</taxon>
        <taxon>Dikarya</taxon>
        <taxon>Ascomycota</taxon>
        <taxon>Pezizomycotina</taxon>
        <taxon>Dothideomycetes</taxon>
        <taxon>Pleosporomycetidae</taxon>
        <taxon>Pleosporales</taxon>
        <taxon>Amniculicolaceae</taxon>
        <taxon>Amniculicola</taxon>
    </lineage>
</organism>
<gene>
    <name evidence="3" type="ORF">P154DRAFT_572660</name>
</gene>
<protein>
    <submittedName>
        <fullName evidence="3">Uncharacterized protein</fullName>
    </submittedName>
</protein>
<dbReference type="OrthoDB" id="5419508at2759"/>
<evidence type="ECO:0000313" key="4">
    <source>
        <dbReference type="Proteomes" id="UP000799779"/>
    </source>
</evidence>
<keyword evidence="1" id="KW-0175">Coiled coil</keyword>
<evidence type="ECO:0000256" key="1">
    <source>
        <dbReference type="SAM" id="Coils"/>
    </source>
</evidence>
<evidence type="ECO:0000313" key="3">
    <source>
        <dbReference type="EMBL" id="KAF2003828.1"/>
    </source>
</evidence>
<feature type="region of interest" description="Disordered" evidence="2">
    <location>
        <begin position="1"/>
        <end position="21"/>
    </location>
</feature>
<accession>A0A6A5WRX5</accession>
<feature type="compositionally biased region" description="Low complexity" evidence="2">
    <location>
        <begin position="11"/>
        <end position="21"/>
    </location>
</feature>
<dbReference type="EMBL" id="ML977570">
    <property type="protein sequence ID" value="KAF2003828.1"/>
    <property type="molecule type" value="Genomic_DNA"/>
</dbReference>
<keyword evidence="4" id="KW-1185">Reference proteome</keyword>
<proteinExistence type="predicted"/>
<evidence type="ECO:0000256" key="2">
    <source>
        <dbReference type="SAM" id="MobiDB-lite"/>
    </source>
</evidence>
<dbReference type="Proteomes" id="UP000799779">
    <property type="component" value="Unassembled WGS sequence"/>
</dbReference>
<feature type="compositionally biased region" description="Polar residues" evidence="2">
    <location>
        <begin position="1"/>
        <end position="10"/>
    </location>
</feature>
<reference evidence="3" key="1">
    <citation type="journal article" date="2020" name="Stud. Mycol.">
        <title>101 Dothideomycetes genomes: a test case for predicting lifestyles and emergence of pathogens.</title>
        <authorList>
            <person name="Haridas S."/>
            <person name="Albert R."/>
            <person name="Binder M."/>
            <person name="Bloem J."/>
            <person name="Labutti K."/>
            <person name="Salamov A."/>
            <person name="Andreopoulos B."/>
            <person name="Baker S."/>
            <person name="Barry K."/>
            <person name="Bills G."/>
            <person name="Bluhm B."/>
            <person name="Cannon C."/>
            <person name="Castanera R."/>
            <person name="Culley D."/>
            <person name="Daum C."/>
            <person name="Ezra D."/>
            <person name="Gonzalez J."/>
            <person name="Henrissat B."/>
            <person name="Kuo A."/>
            <person name="Liang C."/>
            <person name="Lipzen A."/>
            <person name="Lutzoni F."/>
            <person name="Magnuson J."/>
            <person name="Mondo S."/>
            <person name="Nolan M."/>
            <person name="Ohm R."/>
            <person name="Pangilinan J."/>
            <person name="Park H.-J."/>
            <person name="Ramirez L."/>
            <person name="Alfaro M."/>
            <person name="Sun H."/>
            <person name="Tritt A."/>
            <person name="Yoshinaga Y."/>
            <person name="Zwiers L.-H."/>
            <person name="Turgeon B."/>
            <person name="Goodwin S."/>
            <person name="Spatafora J."/>
            <person name="Crous P."/>
            <person name="Grigoriev I."/>
        </authorList>
    </citation>
    <scope>NUCLEOTIDE SEQUENCE</scope>
    <source>
        <strain evidence="3">CBS 123094</strain>
    </source>
</reference>
<sequence length="414" mass="47885">MSLNSDSTKMSTNSGTSHTSNTSISNIHFIEPLEPATSLDTIRAAPVTWLDHEVKAELLVLTKKLLQYDLECELWDPEDYDPFSVSLSMLEDRLRNGQFGPPASVSGSKSPSPADISNLRANIHKRTGKRAQNRPLEEFQDLYHALVAKVKDLHSQICVQVNNGFMRASGEIWYQGPTLEWFADELVEYWDILNDPEVVQPLDDAVRRANVKDLHTQMIDDHYAGKLSADDLEELSEYLYEEEKFAGIAGLVETSGWAPAMIRAWLTEKYHVLLRVEQDAEEEIARKEKEEKRRHTEFLAEAARKRKEEIQRKMEAQREATRKLAEEQKREAERAQEVKMRIQADQQLRRTFEEMMAETREKMQREREVREFRAKAKRVEEYGRQLRAFCAGSERGGSNTPTTPPAWWVYRIDV</sequence>
<name>A0A6A5WRX5_9PLEO</name>
<feature type="coiled-coil region" evidence="1">
    <location>
        <begin position="270"/>
        <end position="369"/>
    </location>
</feature>